<sequence>MFAFKKPGGCQEREKEARQREKKKERERGEVEKRAPLCVPFFQKSLTGLMPSLLCM</sequence>
<reference evidence="2" key="1">
    <citation type="submission" date="2025-08" db="UniProtKB">
        <authorList>
            <consortium name="Ensembl"/>
        </authorList>
    </citation>
    <scope>IDENTIFICATION</scope>
</reference>
<dbReference type="Proteomes" id="UP000261580">
    <property type="component" value="Unassembled WGS sequence"/>
</dbReference>
<reference evidence="2" key="2">
    <citation type="submission" date="2025-09" db="UniProtKB">
        <authorList>
            <consortium name="Ensembl"/>
        </authorList>
    </citation>
    <scope>IDENTIFICATION</scope>
</reference>
<keyword evidence="3" id="KW-1185">Reference proteome</keyword>
<dbReference type="Ensembl" id="ENSNBRT00000019958.1">
    <property type="protein sequence ID" value="ENSNBRP00000019445.1"/>
    <property type="gene ID" value="ENSNBRG00000014980.1"/>
</dbReference>
<accession>A0A3Q4H946</accession>
<protein>
    <submittedName>
        <fullName evidence="2">Uncharacterized protein</fullName>
    </submittedName>
</protein>
<name>A0A3Q4H946_NEOBR</name>
<feature type="compositionally biased region" description="Basic and acidic residues" evidence="1">
    <location>
        <begin position="11"/>
        <end position="31"/>
    </location>
</feature>
<dbReference type="Bgee" id="ENSNBRG00000014980">
    <property type="expression patterns" value="Expressed in muscle tissue and 3 other cell types or tissues"/>
</dbReference>
<evidence type="ECO:0000313" key="2">
    <source>
        <dbReference type="Ensembl" id="ENSNBRP00000019445.1"/>
    </source>
</evidence>
<proteinExistence type="predicted"/>
<dbReference type="AlphaFoldDB" id="A0A3Q4H946"/>
<organism evidence="2 3">
    <name type="scientific">Neolamprologus brichardi</name>
    <name type="common">Fairy cichlid</name>
    <name type="synonym">Lamprologus brichardi</name>
    <dbReference type="NCBI Taxonomy" id="32507"/>
    <lineage>
        <taxon>Eukaryota</taxon>
        <taxon>Metazoa</taxon>
        <taxon>Chordata</taxon>
        <taxon>Craniata</taxon>
        <taxon>Vertebrata</taxon>
        <taxon>Euteleostomi</taxon>
        <taxon>Actinopterygii</taxon>
        <taxon>Neopterygii</taxon>
        <taxon>Teleostei</taxon>
        <taxon>Neoteleostei</taxon>
        <taxon>Acanthomorphata</taxon>
        <taxon>Ovalentaria</taxon>
        <taxon>Cichlomorphae</taxon>
        <taxon>Cichliformes</taxon>
        <taxon>Cichlidae</taxon>
        <taxon>African cichlids</taxon>
        <taxon>Pseudocrenilabrinae</taxon>
        <taxon>Lamprologini</taxon>
        <taxon>Neolamprologus</taxon>
    </lineage>
</organism>
<evidence type="ECO:0000256" key="1">
    <source>
        <dbReference type="SAM" id="MobiDB-lite"/>
    </source>
</evidence>
<feature type="region of interest" description="Disordered" evidence="1">
    <location>
        <begin position="1"/>
        <end position="31"/>
    </location>
</feature>
<evidence type="ECO:0000313" key="3">
    <source>
        <dbReference type="Proteomes" id="UP000261580"/>
    </source>
</evidence>